<name>A0AA48M650_9ZZZZ</name>
<accession>A0AA48M650</accession>
<reference evidence="1" key="1">
    <citation type="submission" date="2023-07" db="EMBL/GenBank/DDBJ databases">
        <authorList>
            <person name="Pelsma A.J. K."/>
        </authorList>
    </citation>
    <scope>NUCLEOTIDE SEQUENCE</scope>
</reference>
<gene>
    <name evidence="1" type="ORF">AMST5_04288</name>
</gene>
<proteinExistence type="predicted"/>
<dbReference type="AlphaFoldDB" id="A0AA48M650"/>
<organism evidence="1">
    <name type="scientific">freshwater sediment metagenome</name>
    <dbReference type="NCBI Taxonomy" id="556182"/>
    <lineage>
        <taxon>unclassified sequences</taxon>
        <taxon>metagenomes</taxon>
        <taxon>ecological metagenomes</taxon>
    </lineage>
</organism>
<sequence length="97" mass="10468">MTARFLATVALFLVTTPTLASSEDAWKEFRAKVLKSCEKAVAGRLEKAQIAVDPFGSDTYGVAIARGVSTDARAPRSIVCVFNKRSEKVEASGEFEP</sequence>
<protein>
    <submittedName>
        <fullName evidence="1">Uncharacterized protein</fullName>
    </submittedName>
</protein>
<evidence type="ECO:0000313" key="1">
    <source>
        <dbReference type="EMBL" id="CAJ0893238.1"/>
    </source>
</evidence>
<dbReference type="EMBL" id="OY288114">
    <property type="protein sequence ID" value="CAJ0893238.1"/>
    <property type="molecule type" value="Genomic_DNA"/>
</dbReference>